<dbReference type="GO" id="GO:0000776">
    <property type="term" value="C:kinetochore"/>
    <property type="evidence" value="ECO:0007669"/>
    <property type="project" value="TreeGrafter"/>
</dbReference>
<name>A0A267DFZ5_9PLAT</name>
<evidence type="ECO:0000256" key="10">
    <source>
        <dbReference type="RuleBase" id="RU361162"/>
    </source>
</evidence>
<evidence type="ECO:0000256" key="6">
    <source>
        <dbReference type="ARBA" id="ARBA00022840"/>
    </source>
</evidence>
<feature type="non-terminal residue" evidence="14">
    <location>
        <position position="1"/>
    </location>
</feature>
<dbReference type="GO" id="GO:0005524">
    <property type="term" value="F:ATP binding"/>
    <property type="evidence" value="ECO:0007669"/>
    <property type="project" value="UniProtKB-UniRule"/>
</dbReference>
<dbReference type="GO" id="GO:0000922">
    <property type="term" value="C:spindle pole"/>
    <property type="evidence" value="ECO:0007669"/>
    <property type="project" value="TreeGrafter"/>
</dbReference>
<evidence type="ECO:0000259" key="13">
    <source>
        <dbReference type="PROSITE" id="PS50078"/>
    </source>
</evidence>
<dbReference type="Gene3D" id="3.30.1120.30">
    <property type="entry name" value="POLO box domain"/>
    <property type="match status" value="2"/>
</dbReference>
<dbReference type="GO" id="GO:0106310">
    <property type="term" value="F:protein serine kinase activity"/>
    <property type="evidence" value="ECO:0007669"/>
    <property type="project" value="RHEA"/>
</dbReference>
<sequence length="664" mass="71499">RPAGDTKSKRRQVAPDEAAAAAASGPAEICPKQLVHPASGRQLIWQQLLGRGGFATCHKFAFEDGGSSEVAVKVITKASIRTPYLADRLRHELEIHSSLKHPNIVRLLWHQSDSARHYLVLELCQHHSLATMLRRRRVLTLPEAQHLCRRVAEACCYLHENGVIHRDIKLDNILLAKGMVAKLTDFGLAARLSRAADASRRRTRCGTVQYMAPEVLDRTAAGHGFGADVWSLGCVLVTLLTGRPPVRAATMEATLRSIRDSPWRPPAALCPVTRAFLGRLLCQNPEQRPGMAEVLRDQFFRLEPQLLTLPESCLSQQPRLDRLMPPPMPPPPPRQAPQLKCPRKPLGCLQTGNVNNNSNNTNSNANRAKQQPPADKISVSIPKVQTADVDAAVDAAGVDGGVAVDREGAASVICERPPLAPGDHSRYLVAPQSAAEARAAAADLLRVALASTPTEAPDLAAPLWVARWMDCLPQGYGFAYELSDGSVGARFNDASSLVRAQSAPGCVQFYDADGRERLLSADCAELAGRVRLLDQLAAYMRLNLGLAGGRADVGGPPPAARVPAVTHWSHRPEANSGGTVFALSNGLVQVNFRDHVKLVLCPSTESVTLMPPNGSSSPVRVFAFNSDAAGAGEPPPPELRNRLQLCLNLVTSALCAQHPEGGCF</sequence>
<dbReference type="EC" id="2.7.11.21" evidence="10"/>
<evidence type="ECO:0000259" key="12">
    <source>
        <dbReference type="PROSITE" id="PS50011"/>
    </source>
</evidence>
<dbReference type="CDD" id="cd13117">
    <property type="entry name" value="POLO_box_2"/>
    <property type="match status" value="1"/>
</dbReference>
<dbReference type="InterPro" id="IPR033695">
    <property type="entry name" value="POLO_box_2"/>
</dbReference>
<dbReference type="Pfam" id="PF00069">
    <property type="entry name" value="Pkinase"/>
    <property type="match status" value="1"/>
</dbReference>
<evidence type="ECO:0000256" key="4">
    <source>
        <dbReference type="ARBA" id="ARBA00022741"/>
    </source>
</evidence>
<evidence type="ECO:0000313" key="14">
    <source>
        <dbReference type="EMBL" id="PAA47637.1"/>
    </source>
</evidence>
<dbReference type="EMBL" id="NIVC01004383">
    <property type="protein sequence ID" value="PAA47637.1"/>
    <property type="molecule type" value="Genomic_DNA"/>
</dbReference>
<dbReference type="AlphaFoldDB" id="A0A267DFZ5"/>
<evidence type="ECO:0000313" key="15">
    <source>
        <dbReference type="Proteomes" id="UP000215902"/>
    </source>
</evidence>
<dbReference type="GO" id="GO:0005737">
    <property type="term" value="C:cytoplasm"/>
    <property type="evidence" value="ECO:0007669"/>
    <property type="project" value="TreeGrafter"/>
</dbReference>
<dbReference type="InterPro" id="IPR033701">
    <property type="entry name" value="POLO_box_1"/>
</dbReference>
<dbReference type="InterPro" id="IPR008271">
    <property type="entry name" value="Ser/Thr_kinase_AS"/>
</dbReference>
<dbReference type="SUPFAM" id="SSF82615">
    <property type="entry name" value="Polo-box domain"/>
    <property type="match status" value="2"/>
</dbReference>
<dbReference type="SUPFAM" id="SSF56112">
    <property type="entry name" value="Protein kinase-like (PK-like)"/>
    <property type="match status" value="1"/>
</dbReference>
<evidence type="ECO:0000256" key="1">
    <source>
        <dbReference type="ARBA" id="ARBA00022527"/>
    </source>
</evidence>
<evidence type="ECO:0000256" key="3">
    <source>
        <dbReference type="ARBA" id="ARBA00022737"/>
    </source>
</evidence>
<dbReference type="InterPro" id="IPR000959">
    <property type="entry name" value="POLO_box_dom"/>
</dbReference>
<evidence type="ECO:0000256" key="7">
    <source>
        <dbReference type="ARBA" id="ARBA00047802"/>
    </source>
</evidence>
<dbReference type="PANTHER" id="PTHR24345:SF0">
    <property type="entry name" value="CELL CYCLE SERINE_THREONINE-PROTEIN KINASE CDC5_MSD2"/>
    <property type="match status" value="1"/>
</dbReference>
<evidence type="ECO:0000256" key="11">
    <source>
        <dbReference type="SAM" id="MobiDB-lite"/>
    </source>
</evidence>
<dbReference type="GO" id="GO:0005634">
    <property type="term" value="C:nucleus"/>
    <property type="evidence" value="ECO:0007669"/>
    <property type="project" value="TreeGrafter"/>
</dbReference>
<comment type="caution">
    <text evidence="14">The sequence shown here is derived from an EMBL/GenBank/DDBJ whole genome shotgun (WGS) entry which is preliminary data.</text>
</comment>
<dbReference type="InterPro" id="IPR017441">
    <property type="entry name" value="Protein_kinase_ATP_BS"/>
</dbReference>
<reference evidence="14 15" key="1">
    <citation type="submission" date="2017-06" db="EMBL/GenBank/DDBJ databases">
        <title>A platform for efficient transgenesis in Macrostomum lignano, a flatworm model organism for stem cell research.</title>
        <authorList>
            <person name="Berezikov E."/>
        </authorList>
    </citation>
    <scope>NUCLEOTIDE SEQUENCE [LARGE SCALE GENOMIC DNA]</scope>
    <source>
        <strain evidence="14">DV1</strain>
        <tissue evidence="14">Whole organism</tissue>
    </source>
</reference>
<keyword evidence="4 9" id="KW-0547">Nucleotide-binding</keyword>
<dbReference type="OrthoDB" id="408964at2759"/>
<dbReference type="STRING" id="282301.A0A267DFZ5"/>
<feature type="domain" description="POLO box" evidence="13">
    <location>
        <begin position="564"/>
        <end position="655"/>
    </location>
</feature>
<proteinExistence type="inferred from homology"/>
<feature type="domain" description="POLO box" evidence="13">
    <location>
        <begin position="464"/>
        <end position="542"/>
    </location>
</feature>
<dbReference type="PROSITE" id="PS00107">
    <property type="entry name" value="PROTEIN_KINASE_ATP"/>
    <property type="match status" value="1"/>
</dbReference>
<dbReference type="Pfam" id="PF00659">
    <property type="entry name" value="POLO_box"/>
    <property type="match status" value="2"/>
</dbReference>
<feature type="domain" description="Protein kinase" evidence="12">
    <location>
        <begin position="43"/>
        <end position="300"/>
    </location>
</feature>
<comment type="catalytic activity">
    <reaction evidence="8">
        <text>L-seryl-[protein] + ATP = O-phospho-L-seryl-[protein] + ADP + H(+)</text>
        <dbReference type="Rhea" id="RHEA:17989"/>
        <dbReference type="Rhea" id="RHEA-COMP:9863"/>
        <dbReference type="Rhea" id="RHEA-COMP:11604"/>
        <dbReference type="ChEBI" id="CHEBI:15378"/>
        <dbReference type="ChEBI" id="CHEBI:29999"/>
        <dbReference type="ChEBI" id="CHEBI:30616"/>
        <dbReference type="ChEBI" id="CHEBI:83421"/>
        <dbReference type="ChEBI" id="CHEBI:456216"/>
        <dbReference type="EC" id="2.7.11.21"/>
    </reaction>
</comment>
<dbReference type="CDD" id="cd13118">
    <property type="entry name" value="POLO_box_1"/>
    <property type="match status" value="1"/>
</dbReference>
<evidence type="ECO:0000256" key="8">
    <source>
        <dbReference type="ARBA" id="ARBA00048347"/>
    </source>
</evidence>
<comment type="catalytic activity">
    <reaction evidence="7 10">
        <text>L-threonyl-[protein] + ATP = O-phospho-L-threonyl-[protein] + ADP + H(+)</text>
        <dbReference type="Rhea" id="RHEA:46608"/>
        <dbReference type="Rhea" id="RHEA-COMP:11060"/>
        <dbReference type="Rhea" id="RHEA-COMP:11605"/>
        <dbReference type="ChEBI" id="CHEBI:15378"/>
        <dbReference type="ChEBI" id="CHEBI:30013"/>
        <dbReference type="ChEBI" id="CHEBI:30616"/>
        <dbReference type="ChEBI" id="CHEBI:61977"/>
        <dbReference type="ChEBI" id="CHEBI:456216"/>
        <dbReference type="EC" id="2.7.11.21"/>
    </reaction>
</comment>
<evidence type="ECO:0000256" key="2">
    <source>
        <dbReference type="ARBA" id="ARBA00022679"/>
    </source>
</evidence>
<dbReference type="Gene3D" id="1.10.510.10">
    <property type="entry name" value="Transferase(Phosphotransferase) domain 1"/>
    <property type="match status" value="1"/>
</dbReference>
<dbReference type="GO" id="GO:0007052">
    <property type="term" value="P:mitotic spindle organization"/>
    <property type="evidence" value="ECO:0007669"/>
    <property type="project" value="TreeGrafter"/>
</dbReference>
<dbReference type="PANTHER" id="PTHR24345">
    <property type="entry name" value="SERINE/THREONINE-PROTEIN KINASE PLK"/>
    <property type="match status" value="1"/>
</dbReference>
<evidence type="ECO:0000256" key="5">
    <source>
        <dbReference type="ARBA" id="ARBA00022777"/>
    </source>
</evidence>
<keyword evidence="5 10" id="KW-0418">Kinase</keyword>
<dbReference type="Proteomes" id="UP000215902">
    <property type="component" value="Unassembled WGS sequence"/>
</dbReference>
<dbReference type="PROSITE" id="PS00108">
    <property type="entry name" value="PROTEIN_KINASE_ST"/>
    <property type="match status" value="1"/>
</dbReference>
<dbReference type="InterPro" id="IPR036947">
    <property type="entry name" value="POLO_box_dom_sf"/>
</dbReference>
<keyword evidence="2 10" id="KW-0808">Transferase</keyword>
<feature type="compositionally biased region" description="Low complexity" evidence="11">
    <location>
        <begin position="353"/>
        <end position="366"/>
    </location>
</feature>
<dbReference type="PROSITE" id="PS50078">
    <property type="entry name" value="POLO_BOX"/>
    <property type="match status" value="2"/>
</dbReference>
<keyword evidence="3" id="KW-0677">Repeat</keyword>
<feature type="compositionally biased region" description="Pro residues" evidence="11">
    <location>
        <begin position="324"/>
        <end position="335"/>
    </location>
</feature>
<dbReference type="InterPro" id="IPR000719">
    <property type="entry name" value="Prot_kinase_dom"/>
</dbReference>
<feature type="region of interest" description="Disordered" evidence="11">
    <location>
        <begin position="318"/>
        <end position="375"/>
    </location>
</feature>
<dbReference type="SMART" id="SM00220">
    <property type="entry name" value="S_TKc"/>
    <property type="match status" value="1"/>
</dbReference>
<keyword evidence="6 9" id="KW-0067">ATP-binding</keyword>
<gene>
    <name evidence="14" type="ORF">BOX15_Mlig019098g4</name>
</gene>
<dbReference type="InterPro" id="IPR011009">
    <property type="entry name" value="Kinase-like_dom_sf"/>
</dbReference>
<evidence type="ECO:0000256" key="9">
    <source>
        <dbReference type="PROSITE-ProRule" id="PRU10141"/>
    </source>
</evidence>
<dbReference type="PROSITE" id="PS50011">
    <property type="entry name" value="PROTEIN_KINASE_DOM"/>
    <property type="match status" value="1"/>
</dbReference>
<feature type="binding site" evidence="9">
    <location>
        <position position="73"/>
    </location>
    <ligand>
        <name>ATP</name>
        <dbReference type="ChEBI" id="CHEBI:30616"/>
    </ligand>
</feature>
<dbReference type="GO" id="GO:0004674">
    <property type="term" value="F:protein serine/threonine kinase activity"/>
    <property type="evidence" value="ECO:0007669"/>
    <property type="project" value="UniProtKB-KW"/>
</dbReference>
<keyword evidence="1 10" id="KW-0723">Serine/threonine-protein kinase</keyword>
<keyword evidence="15" id="KW-1185">Reference proteome</keyword>
<organism evidence="14 15">
    <name type="scientific">Macrostomum lignano</name>
    <dbReference type="NCBI Taxonomy" id="282301"/>
    <lineage>
        <taxon>Eukaryota</taxon>
        <taxon>Metazoa</taxon>
        <taxon>Spiralia</taxon>
        <taxon>Lophotrochozoa</taxon>
        <taxon>Platyhelminthes</taxon>
        <taxon>Rhabditophora</taxon>
        <taxon>Macrostomorpha</taxon>
        <taxon>Macrostomida</taxon>
        <taxon>Macrostomidae</taxon>
        <taxon>Macrostomum</taxon>
    </lineage>
</organism>
<accession>A0A267DFZ5</accession>
<comment type="similarity">
    <text evidence="10">Belongs to the protein kinase superfamily. Ser/Thr protein kinase family. CDC5/Polo subfamily.</text>
</comment>
<protein>
    <recommendedName>
        <fullName evidence="10">Serine/threonine-protein kinase PLK</fullName>
        <ecNumber evidence="10">2.7.11.21</ecNumber>
    </recommendedName>
    <alternativeName>
        <fullName evidence="10">Polo-like kinase</fullName>
    </alternativeName>
</protein>